<dbReference type="EMBL" id="JAJVCN010000003">
    <property type="protein sequence ID" value="MCE7008442.1"/>
    <property type="molecule type" value="Genomic_DNA"/>
</dbReference>
<reference evidence="1 2" key="1">
    <citation type="submission" date="2021-12" db="EMBL/GenBank/DDBJ databases">
        <title>Genome sequence of Kibdelosporangium philippinense ATCC 49844.</title>
        <authorList>
            <person name="Fedorov E.A."/>
            <person name="Omeragic M."/>
            <person name="Shalygina K.F."/>
            <person name="Maclea K.S."/>
        </authorList>
    </citation>
    <scope>NUCLEOTIDE SEQUENCE [LARGE SCALE GENOMIC DNA]</scope>
    <source>
        <strain evidence="1 2">ATCC 49844</strain>
    </source>
</reference>
<evidence type="ECO:0000313" key="1">
    <source>
        <dbReference type="EMBL" id="MCE7008442.1"/>
    </source>
</evidence>
<dbReference type="Proteomes" id="UP001521150">
    <property type="component" value="Unassembled WGS sequence"/>
</dbReference>
<accession>A0ABS8ZRJ8</accession>
<organism evidence="1 2">
    <name type="scientific">Kibdelosporangium philippinense</name>
    <dbReference type="NCBI Taxonomy" id="211113"/>
    <lineage>
        <taxon>Bacteria</taxon>
        <taxon>Bacillati</taxon>
        <taxon>Actinomycetota</taxon>
        <taxon>Actinomycetes</taxon>
        <taxon>Pseudonocardiales</taxon>
        <taxon>Pseudonocardiaceae</taxon>
        <taxon>Kibdelosporangium</taxon>
    </lineage>
</organism>
<name>A0ABS8ZRJ8_9PSEU</name>
<sequence length="50" mass="5759">MSGRRFRIFRKRPQDDLLERSMRTCPGCQRDVHVFAAGCRHCGHALDIAS</sequence>
<evidence type="ECO:0000313" key="2">
    <source>
        <dbReference type="Proteomes" id="UP001521150"/>
    </source>
</evidence>
<proteinExistence type="predicted"/>
<comment type="caution">
    <text evidence="1">The sequence shown here is derived from an EMBL/GenBank/DDBJ whole genome shotgun (WGS) entry which is preliminary data.</text>
</comment>
<keyword evidence="2" id="KW-1185">Reference proteome</keyword>
<dbReference type="RefSeq" id="WP_233729943.1">
    <property type="nucleotide sequence ID" value="NZ_JAJVCN010000003.1"/>
</dbReference>
<protein>
    <submittedName>
        <fullName evidence="1">Uncharacterized protein</fullName>
    </submittedName>
</protein>
<gene>
    <name evidence="1" type="ORF">LWC34_37355</name>
</gene>